<evidence type="ECO:0000259" key="1">
    <source>
        <dbReference type="PROSITE" id="PS50943"/>
    </source>
</evidence>
<dbReference type="InterPro" id="IPR043917">
    <property type="entry name" value="DUF5753"/>
</dbReference>
<evidence type="ECO:0000313" key="3">
    <source>
        <dbReference type="Proteomes" id="UP000282674"/>
    </source>
</evidence>
<name>A0A3M2M818_9ACTN</name>
<dbReference type="OrthoDB" id="3355929at2"/>
<dbReference type="Pfam" id="PF01381">
    <property type="entry name" value="HTH_3"/>
    <property type="match status" value="1"/>
</dbReference>
<comment type="caution">
    <text evidence="2">The sequence shown here is derived from an EMBL/GenBank/DDBJ whole genome shotgun (WGS) entry which is preliminary data.</text>
</comment>
<keyword evidence="3" id="KW-1185">Reference proteome</keyword>
<dbReference type="Proteomes" id="UP000282674">
    <property type="component" value="Unassembled WGS sequence"/>
</dbReference>
<proteinExistence type="predicted"/>
<dbReference type="CDD" id="cd00093">
    <property type="entry name" value="HTH_XRE"/>
    <property type="match status" value="1"/>
</dbReference>
<dbReference type="SMART" id="SM00530">
    <property type="entry name" value="HTH_XRE"/>
    <property type="match status" value="1"/>
</dbReference>
<sequence>MPARDNLDPMGSLWDVIALEVRAWRIAKHMSEVQVAALLKCDRSTVSRIENGLRKLNDAYANSLDEAWKTSGLFAALVFHASTFAEQDWRTGLRQYEREASRMRMWDVSLVPGLLQHPEYARAVIAKAYEAGLIKSIDQALEDRLERQRAVFERDDPPQISAVINWPILRHTYGGSAVMRAQIELLMEHAGRPNVSLRFVESDAMGHVGLDGSFKLLTVKNREYAFCEAPHEGRILYVPADVHKISVRWEQVSDHASPVRRTGAVLQEAMEIYR</sequence>
<protein>
    <submittedName>
        <fullName evidence="2">Helix-turn-helix domain-containing protein</fullName>
    </submittedName>
</protein>
<dbReference type="Pfam" id="PF19054">
    <property type="entry name" value="DUF5753"/>
    <property type="match status" value="1"/>
</dbReference>
<accession>A0A3M2M818</accession>
<evidence type="ECO:0000313" key="2">
    <source>
        <dbReference type="EMBL" id="RMI44705.1"/>
    </source>
</evidence>
<dbReference type="EMBL" id="RFFG01000017">
    <property type="protein sequence ID" value="RMI44705.1"/>
    <property type="molecule type" value="Genomic_DNA"/>
</dbReference>
<dbReference type="Gene3D" id="1.10.260.40">
    <property type="entry name" value="lambda repressor-like DNA-binding domains"/>
    <property type="match status" value="1"/>
</dbReference>
<dbReference type="AlphaFoldDB" id="A0A3M2M818"/>
<dbReference type="RefSeq" id="WP_122194456.1">
    <property type="nucleotide sequence ID" value="NZ_JBHSKC010000009.1"/>
</dbReference>
<dbReference type="GO" id="GO:0003677">
    <property type="term" value="F:DNA binding"/>
    <property type="evidence" value="ECO:0007669"/>
    <property type="project" value="InterPro"/>
</dbReference>
<dbReference type="InterPro" id="IPR010982">
    <property type="entry name" value="Lambda_DNA-bd_dom_sf"/>
</dbReference>
<organism evidence="2 3">
    <name type="scientific">Actinomadura harenae</name>
    <dbReference type="NCBI Taxonomy" id="2483351"/>
    <lineage>
        <taxon>Bacteria</taxon>
        <taxon>Bacillati</taxon>
        <taxon>Actinomycetota</taxon>
        <taxon>Actinomycetes</taxon>
        <taxon>Streptosporangiales</taxon>
        <taxon>Thermomonosporaceae</taxon>
        <taxon>Actinomadura</taxon>
    </lineage>
</organism>
<dbReference type="InterPro" id="IPR001387">
    <property type="entry name" value="Cro/C1-type_HTH"/>
</dbReference>
<dbReference type="SUPFAM" id="SSF47413">
    <property type="entry name" value="lambda repressor-like DNA-binding domains"/>
    <property type="match status" value="1"/>
</dbReference>
<gene>
    <name evidence="2" type="ORF">EBO15_12185</name>
</gene>
<dbReference type="PROSITE" id="PS50943">
    <property type="entry name" value="HTH_CROC1"/>
    <property type="match status" value="1"/>
</dbReference>
<reference evidence="2 3" key="1">
    <citation type="submission" date="2018-10" db="EMBL/GenBank/DDBJ databases">
        <title>Isolation from soil.</title>
        <authorList>
            <person name="Hu J."/>
        </authorList>
    </citation>
    <scope>NUCLEOTIDE SEQUENCE [LARGE SCALE GENOMIC DNA]</scope>
    <source>
        <strain evidence="2 3">NEAU-Ht49</strain>
    </source>
</reference>
<feature type="domain" description="HTH cro/C1-type" evidence="1">
    <location>
        <begin position="21"/>
        <end position="57"/>
    </location>
</feature>